<comment type="caution">
    <text evidence="1">The sequence shown here is derived from an EMBL/GenBank/DDBJ whole genome shotgun (WGS) entry which is preliminary data.</text>
</comment>
<gene>
    <name evidence="1" type="ORF">J8641_04315</name>
</gene>
<reference evidence="1" key="1">
    <citation type="submission" date="2021-04" db="EMBL/GenBank/DDBJ databases">
        <title>Genomic characterization of endocarditis-associated Neisseria elongata subsp. nitroreducens.</title>
        <authorList>
            <person name="Schorner M."/>
            <person name="Passarelli-Araujo H."/>
            <person name="Scheffer M."/>
            <person name="Barazzetti F."/>
            <person name="Martins J."/>
            <person name="Machado H."/>
            <person name="Palmeiro J."/>
            <person name="Bazzo M."/>
        </authorList>
    </citation>
    <scope>NUCLEOTIDE SEQUENCE</scope>
    <source>
        <strain evidence="1">Nel_M001</strain>
    </source>
</reference>
<dbReference type="RefSeq" id="WP_214037488.1">
    <property type="nucleotide sequence ID" value="NZ_JAGJWT010000002.1"/>
</dbReference>
<evidence type="ECO:0000313" key="2">
    <source>
        <dbReference type="Proteomes" id="UP000708805"/>
    </source>
</evidence>
<dbReference type="Proteomes" id="UP000708805">
    <property type="component" value="Unassembled WGS sequence"/>
</dbReference>
<protein>
    <recommendedName>
        <fullName evidence="3">HNH nuclease domain-containing protein</fullName>
    </recommendedName>
</protein>
<organism evidence="1 2">
    <name type="scientific">Neisseria elongata subsp. nitroreducens</name>
    <dbReference type="NCBI Taxonomy" id="90367"/>
    <lineage>
        <taxon>Bacteria</taxon>
        <taxon>Pseudomonadati</taxon>
        <taxon>Pseudomonadota</taxon>
        <taxon>Betaproteobacteria</taxon>
        <taxon>Neisseriales</taxon>
        <taxon>Neisseriaceae</taxon>
        <taxon>Neisseria</taxon>
    </lineage>
</organism>
<name>A0A9X1CZ41_NEIEL</name>
<dbReference type="InterPro" id="IPR044925">
    <property type="entry name" value="His-Me_finger_sf"/>
</dbReference>
<dbReference type="SUPFAM" id="SSF54060">
    <property type="entry name" value="His-Me finger endonucleases"/>
    <property type="match status" value="1"/>
</dbReference>
<dbReference type="AlphaFoldDB" id="A0A9X1CZ41"/>
<evidence type="ECO:0008006" key="3">
    <source>
        <dbReference type="Google" id="ProtNLM"/>
    </source>
</evidence>
<sequence length="203" mass="22700">MAKGTDIPYSAEEREFLSANRTMPRRELTAAFNGRFGRSVSVNNISAMCKRNGWATGRSGRFEKGGVPFNKGTKGLMKSNKTSFRNGQMPHNTVAVGTAVVTKGWVKVKVAEPDVWRNQSELVWEAAGRTLEKGFLLIHLDGDFTNNALENLYPVRRADLLKLNRKGFAAAPQEVRMSMVAAARLDTETRKRQRRSEKQGKQL</sequence>
<accession>A0A9X1CZ41</accession>
<proteinExistence type="predicted"/>
<dbReference type="EMBL" id="JAGJWT010000002">
    <property type="protein sequence ID" value="MBS9340053.1"/>
    <property type="molecule type" value="Genomic_DNA"/>
</dbReference>
<evidence type="ECO:0000313" key="1">
    <source>
        <dbReference type="EMBL" id="MBS9340053.1"/>
    </source>
</evidence>